<reference evidence="1" key="2">
    <citation type="journal article" date="2015" name="Data Brief">
        <title>Shoot transcriptome of the giant reed, Arundo donax.</title>
        <authorList>
            <person name="Barrero R.A."/>
            <person name="Guerrero F.D."/>
            <person name="Moolhuijzen P."/>
            <person name="Goolsby J.A."/>
            <person name="Tidwell J."/>
            <person name="Bellgard S.E."/>
            <person name="Bellgard M.I."/>
        </authorList>
    </citation>
    <scope>NUCLEOTIDE SEQUENCE</scope>
    <source>
        <tissue evidence="1">Shoot tissue taken approximately 20 cm above the soil surface</tissue>
    </source>
</reference>
<protein>
    <submittedName>
        <fullName evidence="1">Uncharacterized protein</fullName>
    </submittedName>
</protein>
<sequence length="45" mass="5447">MNMHGSRLDFHAIWLCRLQTPHNKLKSLTRKHLMMLSRWVLTRTS</sequence>
<dbReference type="AlphaFoldDB" id="A0A0A9DIP1"/>
<reference evidence="1" key="1">
    <citation type="submission" date="2014-09" db="EMBL/GenBank/DDBJ databases">
        <authorList>
            <person name="Magalhaes I.L.F."/>
            <person name="Oliveira U."/>
            <person name="Santos F.R."/>
            <person name="Vidigal T.H.D.A."/>
            <person name="Brescovit A.D."/>
            <person name="Santos A.J."/>
        </authorList>
    </citation>
    <scope>NUCLEOTIDE SEQUENCE</scope>
    <source>
        <tissue evidence="1">Shoot tissue taken approximately 20 cm above the soil surface</tissue>
    </source>
</reference>
<accession>A0A0A9DIP1</accession>
<name>A0A0A9DIP1_ARUDO</name>
<dbReference type="EMBL" id="GBRH01214283">
    <property type="protein sequence ID" value="JAD83612.1"/>
    <property type="molecule type" value="Transcribed_RNA"/>
</dbReference>
<evidence type="ECO:0000313" key="1">
    <source>
        <dbReference type="EMBL" id="JAD83612.1"/>
    </source>
</evidence>
<organism evidence="1">
    <name type="scientific">Arundo donax</name>
    <name type="common">Giant reed</name>
    <name type="synonym">Donax arundinaceus</name>
    <dbReference type="NCBI Taxonomy" id="35708"/>
    <lineage>
        <taxon>Eukaryota</taxon>
        <taxon>Viridiplantae</taxon>
        <taxon>Streptophyta</taxon>
        <taxon>Embryophyta</taxon>
        <taxon>Tracheophyta</taxon>
        <taxon>Spermatophyta</taxon>
        <taxon>Magnoliopsida</taxon>
        <taxon>Liliopsida</taxon>
        <taxon>Poales</taxon>
        <taxon>Poaceae</taxon>
        <taxon>PACMAD clade</taxon>
        <taxon>Arundinoideae</taxon>
        <taxon>Arundineae</taxon>
        <taxon>Arundo</taxon>
    </lineage>
</organism>
<proteinExistence type="predicted"/>